<feature type="region of interest" description="Disordered" evidence="1">
    <location>
        <begin position="21"/>
        <end position="55"/>
    </location>
</feature>
<dbReference type="SUPFAM" id="SSF52833">
    <property type="entry name" value="Thioredoxin-like"/>
    <property type="match status" value="1"/>
</dbReference>
<feature type="compositionally biased region" description="Low complexity" evidence="1">
    <location>
        <begin position="21"/>
        <end position="30"/>
    </location>
</feature>
<dbReference type="InterPro" id="IPR036249">
    <property type="entry name" value="Thioredoxin-like_sf"/>
</dbReference>
<gene>
    <name evidence="3" type="ORF">THAOC_19244</name>
</gene>
<dbReference type="Proteomes" id="UP000266841">
    <property type="component" value="Unassembled WGS sequence"/>
</dbReference>
<evidence type="ECO:0000313" key="3">
    <source>
        <dbReference type="EMBL" id="EJK60410.1"/>
    </source>
</evidence>
<dbReference type="AlphaFoldDB" id="K0S559"/>
<proteinExistence type="predicted"/>
<organism evidence="3 4">
    <name type="scientific">Thalassiosira oceanica</name>
    <name type="common">Marine diatom</name>
    <dbReference type="NCBI Taxonomy" id="159749"/>
    <lineage>
        <taxon>Eukaryota</taxon>
        <taxon>Sar</taxon>
        <taxon>Stramenopiles</taxon>
        <taxon>Ochrophyta</taxon>
        <taxon>Bacillariophyta</taxon>
        <taxon>Coscinodiscophyceae</taxon>
        <taxon>Thalassiosirophycidae</taxon>
        <taxon>Thalassiosirales</taxon>
        <taxon>Thalassiosiraceae</taxon>
        <taxon>Thalassiosira</taxon>
    </lineage>
</organism>
<accession>K0S559</accession>
<evidence type="ECO:0000256" key="2">
    <source>
        <dbReference type="SAM" id="SignalP"/>
    </source>
</evidence>
<dbReference type="EMBL" id="AGNL01021137">
    <property type="protein sequence ID" value="EJK60410.1"/>
    <property type="molecule type" value="Genomic_DNA"/>
</dbReference>
<keyword evidence="2" id="KW-0732">Signal</keyword>
<evidence type="ECO:0000256" key="1">
    <source>
        <dbReference type="SAM" id="MobiDB-lite"/>
    </source>
</evidence>
<sequence>MLRSAAPRSLLAVAMVALAAESFSGSSSSASRRRRRPMSALHQQPQQGEDSGEYGGFGTSQVIREFSLYSQLEDIVTLASQPLPERPDGVLVVAKYTSLDEDQRATEASYERLARENPATLFLRCFREMEDADNLFQRASIEVLPTFDLFYKGDRVARVDGPRYNELEKTMDQFQMVNSNLDLFSEDSLKPWGQGGSKTSDFTKTPRTTGRFIPGYDFDKSGGAFDAWADQAQKDSEFDFEESSETTCDCSPDLASASGLQICVGGTLKGQDGSGENYEKPVSNPKSNPLLIILVAKNPFH</sequence>
<dbReference type="Gene3D" id="3.40.30.10">
    <property type="entry name" value="Glutaredoxin"/>
    <property type="match status" value="1"/>
</dbReference>
<reference evidence="3 4" key="1">
    <citation type="journal article" date="2012" name="Genome Biol.">
        <title>Genome and low-iron response of an oceanic diatom adapted to chronic iron limitation.</title>
        <authorList>
            <person name="Lommer M."/>
            <person name="Specht M."/>
            <person name="Roy A.S."/>
            <person name="Kraemer L."/>
            <person name="Andreson R."/>
            <person name="Gutowska M.A."/>
            <person name="Wolf J."/>
            <person name="Bergner S.V."/>
            <person name="Schilhabel M.B."/>
            <person name="Klostermeier U.C."/>
            <person name="Beiko R.G."/>
            <person name="Rosenstiel P."/>
            <person name="Hippler M."/>
            <person name="Laroche J."/>
        </authorList>
    </citation>
    <scope>NUCLEOTIDE SEQUENCE [LARGE SCALE GENOMIC DNA]</scope>
    <source>
        <strain evidence="3 4">CCMP1005</strain>
    </source>
</reference>
<feature type="signal peptide" evidence="2">
    <location>
        <begin position="1"/>
        <end position="22"/>
    </location>
</feature>
<dbReference type="eggNOG" id="ENOG502SA4W">
    <property type="taxonomic scope" value="Eukaryota"/>
</dbReference>
<protein>
    <recommendedName>
        <fullName evidence="5">Thioredoxin domain-containing protein</fullName>
    </recommendedName>
</protein>
<comment type="caution">
    <text evidence="3">The sequence shown here is derived from an EMBL/GenBank/DDBJ whole genome shotgun (WGS) entry which is preliminary data.</text>
</comment>
<name>K0S559_THAOC</name>
<keyword evidence="4" id="KW-1185">Reference proteome</keyword>
<feature type="chain" id="PRO_5003836859" description="Thioredoxin domain-containing protein" evidence="2">
    <location>
        <begin position="23"/>
        <end position="301"/>
    </location>
</feature>
<evidence type="ECO:0000313" key="4">
    <source>
        <dbReference type="Proteomes" id="UP000266841"/>
    </source>
</evidence>
<dbReference type="OrthoDB" id="72053at2759"/>
<evidence type="ECO:0008006" key="5">
    <source>
        <dbReference type="Google" id="ProtNLM"/>
    </source>
</evidence>